<dbReference type="AlphaFoldDB" id="A0AAJ4TSC7"/>
<sequence length="269" mass="31255">MNPKDSKLIDLILKLVNFIFDSEYRKYHPRNEDKLNHEIKWQIQSCFTEQLIHSKINGFVPFKDLIISGCLKAPSIIYSVKLSFDVAAEKENDFDAIWSLWKILEPELHKIAIKDVNDPYQGLQSDLNKLLRGELYADIPWQGHESDRKCMEWGAIHLLNFAKQSASNSHVFMALSSLIYNFYDLFFDKGIQILAEKLKTNSELIVKQVNTAFYLEMSIARYLQVENRGILSRKMYKICLVLLTGLVETGSARAYYLREHLVRSRKISA</sequence>
<evidence type="ECO:0000313" key="1">
    <source>
        <dbReference type="EMBL" id="QXR06179.1"/>
    </source>
</evidence>
<organism evidence="1 2">
    <name type="scientific">Acinetobacter lwoffii</name>
    <dbReference type="NCBI Taxonomy" id="28090"/>
    <lineage>
        <taxon>Bacteria</taxon>
        <taxon>Pseudomonadati</taxon>
        <taxon>Pseudomonadota</taxon>
        <taxon>Gammaproteobacteria</taxon>
        <taxon>Moraxellales</taxon>
        <taxon>Moraxellaceae</taxon>
        <taxon>Acinetobacter</taxon>
    </lineage>
</organism>
<reference evidence="1" key="1">
    <citation type="submission" date="2018-10" db="EMBL/GenBank/DDBJ databases">
        <authorList>
            <person name="D'Souza A.W."/>
            <person name="Potter R.F."/>
            <person name="Wallace M."/>
            <person name="Shupe A."/>
            <person name="Patel S."/>
            <person name="Sun S."/>
            <person name="Gul D."/>
            <person name="Kwon J.H."/>
            <person name="Andleeb S."/>
            <person name="Burnham C.-A.D."/>
            <person name="Dantas G."/>
        </authorList>
    </citation>
    <scope>NUCLEOTIDE SEQUENCE</scope>
    <source>
        <strain evidence="1">AL_065</strain>
    </source>
</reference>
<dbReference type="EMBL" id="CP078045">
    <property type="protein sequence ID" value="QXR06179.1"/>
    <property type="molecule type" value="Genomic_DNA"/>
</dbReference>
<proteinExistence type="predicted"/>
<accession>A0AAJ4TSC7</accession>
<gene>
    <name evidence="1" type="ORF">EVX74_008490</name>
</gene>
<dbReference type="RefSeq" id="WP_129718016.1">
    <property type="nucleotide sequence ID" value="NZ_CP078045.1"/>
</dbReference>
<dbReference type="Proteomes" id="UP000293391">
    <property type="component" value="Chromosome"/>
</dbReference>
<evidence type="ECO:0000313" key="2">
    <source>
        <dbReference type="Proteomes" id="UP000293391"/>
    </source>
</evidence>
<reference evidence="1" key="2">
    <citation type="journal article" date="2019" name="Nat. Commun.">
        <title>Spatiotemporal dynamics of multidrug resistant bacteria on intensive care unit surfaces.</title>
        <authorList>
            <person name="D'Souza A.W."/>
            <person name="Potter R.F."/>
            <person name="Wallace M."/>
            <person name="Shupe A."/>
            <person name="Patel S."/>
            <person name="Sun X."/>
            <person name="Gul D."/>
            <person name="Kwon J.H."/>
            <person name="Andleeb S."/>
            <person name="Burnham C.D."/>
            <person name="Dantas G."/>
        </authorList>
    </citation>
    <scope>NUCLEOTIDE SEQUENCE</scope>
    <source>
        <strain evidence="1">AL_065</strain>
    </source>
</reference>
<reference evidence="1" key="3">
    <citation type="submission" date="2021-06" db="EMBL/GenBank/DDBJ databases">
        <authorList>
            <person name="Diorio-Toth L."/>
        </authorList>
    </citation>
    <scope>NUCLEOTIDE SEQUENCE</scope>
    <source>
        <strain evidence="1">AL_065</strain>
    </source>
</reference>
<name>A0AAJ4TSC7_ACILW</name>
<protein>
    <submittedName>
        <fullName evidence="1">Uncharacterized protein</fullName>
    </submittedName>
</protein>